<reference evidence="7" key="2">
    <citation type="submission" date="2018-11" db="EMBL/GenBank/DDBJ databases">
        <title>Trombidioid mite genomics.</title>
        <authorList>
            <person name="Dong X."/>
        </authorList>
    </citation>
    <scope>NUCLEOTIDE SEQUENCE</scope>
    <source>
        <strain evidence="7">UoL-WK</strain>
    </source>
</reference>
<evidence type="ECO:0000256" key="2">
    <source>
        <dbReference type="ARBA" id="ARBA00022692"/>
    </source>
</evidence>
<dbReference type="InterPro" id="IPR011701">
    <property type="entry name" value="MFS"/>
</dbReference>
<keyword evidence="4 5" id="KW-0472">Membrane</keyword>
<evidence type="ECO:0000313" key="9">
    <source>
        <dbReference type="EMBL" id="RWS11868.1"/>
    </source>
</evidence>
<evidence type="ECO:0000313" key="7">
    <source>
        <dbReference type="EMBL" id="RWS11676.1"/>
    </source>
</evidence>
<sequence>MEFVFYKRRWFILLLLNLFTATNFYQHYEYTAISNVVSKFYNVSAIGINLTAVIFYLNASIMFYPMIWCIEKYGFRTTTNLAIFANAIGPCIKCFALRNNLYWLMMFGQSFPAFATITQPSLTAIFGANWFKSEHVATVIGTNTVFLMLGSSLAFLSPTLIFRGVKSDEETLEGLSSISIALASITSLLFVLAVVVIREKPPTPPSLAQKARGHHLKEQSAKVLLKNRSYMFLSIIFSFVIAGSQTMSVVLNQSIFLQFSHGNRIVTIAGILSLIPGIISSPLTGLICKHYKRYKRLLIMYCTLSIIFSTFYIISLKLKFEPFVYLSIFMSGFFYSGMYVIAMDFIVEVTYPFPEAVTVNITTVCACVPTIFIIPLTSMLVSTFGASSGNLTLLAMAIVNFILSLFIKEEMRRHKANAETLALLNNNDRQANGTFASNAIARVY</sequence>
<feature type="transmembrane region" description="Helical" evidence="5">
    <location>
        <begin position="324"/>
        <end position="347"/>
    </location>
</feature>
<evidence type="ECO:0000256" key="1">
    <source>
        <dbReference type="ARBA" id="ARBA00004141"/>
    </source>
</evidence>
<keyword evidence="2 5" id="KW-0812">Transmembrane</keyword>
<dbReference type="OrthoDB" id="422206at2759"/>
<dbReference type="AlphaFoldDB" id="A0A3S3Q0M7"/>
<comment type="subcellular location">
    <subcellularLocation>
        <location evidence="1">Membrane</location>
        <topology evidence="1">Multi-pass membrane protein</topology>
    </subcellularLocation>
</comment>
<feature type="transmembrane region" description="Helical" evidence="5">
    <location>
        <begin position="265"/>
        <end position="286"/>
    </location>
</feature>
<feature type="transmembrane region" description="Helical" evidence="5">
    <location>
        <begin position="387"/>
        <end position="407"/>
    </location>
</feature>
<evidence type="ECO:0000313" key="10">
    <source>
        <dbReference type="Proteomes" id="UP000285301"/>
    </source>
</evidence>
<dbReference type="PANTHER" id="PTHR10924:SF4">
    <property type="entry name" value="GH15861P"/>
    <property type="match status" value="1"/>
</dbReference>
<feature type="transmembrane region" description="Helical" evidence="5">
    <location>
        <begin position="174"/>
        <end position="197"/>
    </location>
</feature>
<evidence type="ECO:0000256" key="5">
    <source>
        <dbReference type="SAM" id="Phobius"/>
    </source>
</evidence>
<accession>A0A3S3Q0M7</accession>
<feature type="transmembrane region" description="Helical" evidence="5">
    <location>
        <begin position="40"/>
        <end position="67"/>
    </location>
</feature>
<dbReference type="EMBL" id="NCKU01001606">
    <property type="protein sequence ID" value="RWS11676.1"/>
    <property type="molecule type" value="Genomic_DNA"/>
</dbReference>
<keyword evidence="10" id="KW-1185">Reference proteome</keyword>
<protein>
    <submittedName>
        <fullName evidence="7">Putative MFS-type transporter C09D4.1-like protein</fullName>
    </submittedName>
</protein>
<feature type="transmembrane region" description="Helical" evidence="5">
    <location>
        <begin position="110"/>
        <end position="131"/>
    </location>
</feature>
<feature type="transmembrane region" description="Helical" evidence="5">
    <location>
        <begin position="143"/>
        <end position="162"/>
    </location>
</feature>
<evidence type="ECO:0000256" key="3">
    <source>
        <dbReference type="ARBA" id="ARBA00022989"/>
    </source>
</evidence>
<dbReference type="GO" id="GO:0015232">
    <property type="term" value="F:heme transmembrane transporter activity"/>
    <property type="evidence" value="ECO:0007669"/>
    <property type="project" value="TreeGrafter"/>
</dbReference>
<dbReference type="InterPro" id="IPR049680">
    <property type="entry name" value="FLVCR1-2_SLC49-like"/>
</dbReference>
<dbReference type="GO" id="GO:0020037">
    <property type="term" value="F:heme binding"/>
    <property type="evidence" value="ECO:0007669"/>
    <property type="project" value="TreeGrafter"/>
</dbReference>
<organism evidence="7 10">
    <name type="scientific">Dinothrombium tinctorium</name>
    <dbReference type="NCBI Taxonomy" id="1965070"/>
    <lineage>
        <taxon>Eukaryota</taxon>
        <taxon>Metazoa</taxon>
        <taxon>Ecdysozoa</taxon>
        <taxon>Arthropoda</taxon>
        <taxon>Chelicerata</taxon>
        <taxon>Arachnida</taxon>
        <taxon>Acari</taxon>
        <taxon>Acariformes</taxon>
        <taxon>Trombidiformes</taxon>
        <taxon>Prostigmata</taxon>
        <taxon>Anystina</taxon>
        <taxon>Parasitengona</taxon>
        <taxon>Trombidioidea</taxon>
        <taxon>Trombidiidae</taxon>
        <taxon>Dinothrombium</taxon>
    </lineage>
</organism>
<dbReference type="SUPFAM" id="SSF103473">
    <property type="entry name" value="MFS general substrate transporter"/>
    <property type="match status" value="1"/>
</dbReference>
<evidence type="ECO:0000313" key="8">
    <source>
        <dbReference type="EMBL" id="RWS11860.1"/>
    </source>
</evidence>
<keyword evidence="3 5" id="KW-1133">Transmembrane helix</keyword>
<comment type="caution">
    <text evidence="7">The sequence shown here is derived from an EMBL/GenBank/DDBJ whole genome shotgun (WGS) entry which is preliminary data.</text>
</comment>
<name>A0A3S3Q0M7_9ACAR</name>
<gene>
    <name evidence="9" type="ORF">B4U79_17500</name>
    <name evidence="8" type="ORF">B4U79_17501</name>
    <name evidence="7" type="ORF">B4U79_17507</name>
    <name evidence="6" type="ORF">B4U79_17508</name>
</gene>
<reference evidence="7 10" key="1">
    <citation type="journal article" date="2018" name="Gigascience">
        <title>Genomes of trombidid mites reveal novel predicted allergens and laterally-transferred genes associated with secondary metabolism.</title>
        <authorList>
            <person name="Dong X."/>
            <person name="Chaisiri K."/>
            <person name="Xia D."/>
            <person name="Armstrong S.D."/>
            <person name="Fang Y."/>
            <person name="Donnelly M.J."/>
            <person name="Kadowaki T."/>
            <person name="McGarry J.W."/>
            <person name="Darby A.C."/>
            <person name="Makepeace B.L."/>
        </authorList>
    </citation>
    <scope>NUCLEOTIDE SEQUENCE [LARGE SCALE GENOMIC DNA]</scope>
    <source>
        <strain evidence="7">UoL-WK</strain>
    </source>
</reference>
<dbReference type="Pfam" id="PF07690">
    <property type="entry name" value="MFS_1"/>
    <property type="match status" value="1"/>
</dbReference>
<proteinExistence type="predicted"/>
<dbReference type="InterPro" id="IPR036259">
    <property type="entry name" value="MFS_trans_sf"/>
</dbReference>
<dbReference type="Gene3D" id="1.20.1250.20">
    <property type="entry name" value="MFS general substrate transporter like domains"/>
    <property type="match status" value="2"/>
</dbReference>
<dbReference type="EMBL" id="NCKU01001607">
    <property type="protein sequence ID" value="RWS11669.1"/>
    <property type="molecule type" value="Genomic_DNA"/>
</dbReference>
<dbReference type="PANTHER" id="PTHR10924">
    <property type="entry name" value="MAJOR FACILITATOR SUPERFAMILY PROTEIN-RELATED"/>
    <property type="match status" value="1"/>
</dbReference>
<evidence type="ECO:0000256" key="4">
    <source>
        <dbReference type="ARBA" id="ARBA00023136"/>
    </source>
</evidence>
<dbReference type="GO" id="GO:0016020">
    <property type="term" value="C:membrane"/>
    <property type="evidence" value="ECO:0007669"/>
    <property type="project" value="UniProtKB-SubCell"/>
</dbReference>
<feature type="transmembrane region" description="Helical" evidence="5">
    <location>
        <begin position="10"/>
        <end position="28"/>
    </location>
</feature>
<dbReference type="EMBL" id="NCKU01001539">
    <property type="protein sequence ID" value="RWS11868.1"/>
    <property type="molecule type" value="Genomic_DNA"/>
</dbReference>
<dbReference type="EMBL" id="NCKU01001540">
    <property type="protein sequence ID" value="RWS11860.1"/>
    <property type="molecule type" value="Genomic_DNA"/>
</dbReference>
<dbReference type="GO" id="GO:0097037">
    <property type="term" value="P:heme export"/>
    <property type="evidence" value="ECO:0007669"/>
    <property type="project" value="TreeGrafter"/>
</dbReference>
<feature type="transmembrane region" description="Helical" evidence="5">
    <location>
        <begin position="298"/>
        <end position="318"/>
    </location>
</feature>
<evidence type="ECO:0000313" key="6">
    <source>
        <dbReference type="EMBL" id="RWS11669.1"/>
    </source>
</evidence>
<dbReference type="Proteomes" id="UP000285301">
    <property type="component" value="Unassembled WGS sequence"/>
</dbReference>
<feature type="transmembrane region" description="Helical" evidence="5">
    <location>
        <begin position="230"/>
        <end position="253"/>
    </location>
</feature>